<dbReference type="InterPro" id="IPR016473">
    <property type="entry name" value="dCMP_deaminase"/>
</dbReference>
<dbReference type="GO" id="GO:0004132">
    <property type="term" value="F:dCMP deaminase activity"/>
    <property type="evidence" value="ECO:0007669"/>
    <property type="project" value="InterPro"/>
</dbReference>
<dbReference type="EMBL" id="DVHE01000043">
    <property type="protein sequence ID" value="HIR50686.1"/>
    <property type="molecule type" value="Genomic_DNA"/>
</dbReference>
<evidence type="ECO:0000259" key="5">
    <source>
        <dbReference type="PROSITE" id="PS51747"/>
    </source>
</evidence>
<dbReference type="Gene3D" id="3.40.140.10">
    <property type="entry name" value="Cytidine Deaminase, domain 2"/>
    <property type="match status" value="1"/>
</dbReference>
<comment type="caution">
    <text evidence="6">The sequence shown here is derived from an EMBL/GenBank/DDBJ whole genome shotgun (WGS) entry which is preliminary data.</text>
</comment>
<feature type="domain" description="CMP/dCMP-type deaminase" evidence="5">
    <location>
        <begin position="5"/>
        <end position="161"/>
    </location>
</feature>
<feature type="binding site" evidence="4">
    <location>
        <position position="120"/>
    </location>
    <ligand>
        <name>Zn(2+)</name>
        <dbReference type="ChEBI" id="CHEBI:29105"/>
        <note>catalytic</note>
    </ligand>
</feature>
<feature type="active site" description="Proton donor" evidence="3">
    <location>
        <position position="81"/>
    </location>
</feature>
<dbReference type="GO" id="GO:0006220">
    <property type="term" value="P:pyrimidine nucleotide metabolic process"/>
    <property type="evidence" value="ECO:0007669"/>
    <property type="project" value="InterPro"/>
</dbReference>
<gene>
    <name evidence="6" type="ORF">IAA53_05295</name>
</gene>
<dbReference type="InterPro" id="IPR002125">
    <property type="entry name" value="CMP_dCMP_dom"/>
</dbReference>
<evidence type="ECO:0000256" key="3">
    <source>
        <dbReference type="PIRSR" id="PIRSR006019-1"/>
    </source>
</evidence>
<dbReference type="GO" id="GO:0008270">
    <property type="term" value="F:zinc ion binding"/>
    <property type="evidence" value="ECO:0007669"/>
    <property type="project" value="InterPro"/>
</dbReference>
<protein>
    <submittedName>
        <fullName evidence="6">Cytidine deaminase</fullName>
    </submittedName>
</protein>
<name>A0A9D1DHH6_9FIRM</name>
<keyword evidence="4" id="KW-0862">Zinc</keyword>
<dbReference type="SUPFAM" id="SSF53927">
    <property type="entry name" value="Cytidine deaminase-like"/>
    <property type="match status" value="1"/>
</dbReference>
<dbReference type="InterPro" id="IPR035105">
    <property type="entry name" value="Deoxycytidylate_deaminase_dom"/>
</dbReference>
<keyword evidence="4" id="KW-0479">Metal-binding</keyword>
<keyword evidence="2" id="KW-0378">Hydrolase</keyword>
<sequence length="161" mass="18172">MQRIDKENYYLDIAQTVMERSTCLRRWYGAIIVRNDEIVATGYNGAPRGRANCSELGTCIREQMQVPRGQRYELCRSVHAEANAIISASRNECIGATLYLAGRDAATGRLLPDATSCSMCRRIIINAGIARVVIRRTETEYDVVDVQEWIDHDDSIQLTLD</sequence>
<evidence type="ECO:0000256" key="1">
    <source>
        <dbReference type="ARBA" id="ARBA00001947"/>
    </source>
</evidence>
<evidence type="ECO:0000256" key="4">
    <source>
        <dbReference type="PIRSR" id="PIRSR006019-2"/>
    </source>
</evidence>
<dbReference type="GO" id="GO:0005737">
    <property type="term" value="C:cytoplasm"/>
    <property type="evidence" value="ECO:0007669"/>
    <property type="project" value="TreeGrafter"/>
</dbReference>
<dbReference type="PANTHER" id="PTHR11086">
    <property type="entry name" value="DEOXYCYTIDYLATE DEAMINASE-RELATED"/>
    <property type="match status" value="1"/>
</dbReference>
<evidence type="ECO:0000313" key="6">
    <source>
        <dbReference type="EMBL" id="HIR50686.1"/>
    </source>
</evidence>
<reference evidence="6" key="1">
    <citation type="submission" date="2020-10" db="EMBL/GenBank/DDBJ databases">
        <authorList>
            <person name="Gilroy R."/>
        </authorList>
    </citation>
    <scope>NUCLEOTIDE SEQUENCE</scope>
    <source>
        <strain evidence="6">ChiBcec15-4380</strain>
    </source>
</reference>
<accession>A0A9D1DHH6</accession>
<dbReference type="PANTHER" id="PTHR11086:SF18">
    <property type="entry name" value="DEOXYCYTIDYLATE DEAMINASE"/>
    <property type="match status" value="1"/>
</dbReference>
<feature type="binding site" evidence="4">
    <location>
        <position position="79"/>
    </location>
    <ligand>
        <name>Zn(2+)</name>
        <dbReference type="ChEBI" id="CHEBI:29105"/>
        <note>catalytic</note>
    </ligand>
</feature>
<dbReference type="Pfam" id="PF00383">
    <property type="entry name" value="dCMP_cyt_deam_1"/>
    <property type="match status" value="1"/>
</dbReference>
<organism evidence="6 7">
    <name type="scientific">Candidatus Avoscillospira avicola</name>
    <dbReference type="NCBI Taxonomy" id="2840706"/>
    <lineage>
        <taxon>Bacteria</taxon>
        <taxon>Bacillati</taxon>
        <taxon>Bacillota</taxon>
        <taxon>Clostridia</taxon>
        <taxon>Eubacteriales</taxon>
        <taxon>Oscillospiraceae</taxon>
        <taxon>Oscillospiraceae incertae sedis</taxon>
        <taxon>Candidatus Avoscillospira</taxon>
    </lineage>
</organism>
<reference evidence="6" key="2">
    <citation type="journal article" date="2021" name="PeerJ">
        <title>Extensive microbial diversity within the chicken gut microbiome revealed by metagenomics and culture.</title>
        <authorList>
            <person name="Gilroy R."/>
            <person name="Ravi A."/>
            <person name="Getino M."/>
            <person name="Pursley I."/>
            <person name="Horton D.L."/>
            <person name="Alikhan N.F."/>
            <person name="Baker D."/>
            <person name="Gharbi K."/>
            <person name="Hall N."/>
            <person name="Watson M."/>
            <person name="Adriaenssens E.M."/>
            <person name="Foster-Nyarko E."/>
            <person name="Jarju S."/>
            <person name="Secka A."/>
            <person name="Antonio M."/>
            <person name="Oren A."/>
            <person name="Chaudhuri R.R."/>
            <person name="La Ragione R."/>
            <person name="Hildebrand F."/>
            <person name="Pallen M.J."/>
        </authorList>
    </citation>
    <scope>NUCLEOTIDE SEQUENCE</scope>
    <source>
        <strain evidence="6">ChiBcec15-4380</strain>
    </source>
</reference>
<evidence type="ECO:0000313" key="7">
    <source>
        <dbReference type="Proteomes" id="UP000824239"/>
    </source>
</evidence>
<dbReference type="AlphaFoldDB" id="A0A9D1DHH6"/>
<dbReference type="InterPro" id="IPR015517">
    <property type="entry name" value="dCMP_deaminase-rel"/>
</dbReference>
<feature type="binding site" evidence="4">
    <location>
        <position position="117"/>
    </location>
    <ligand>
        <name>Zn(2+)</name>
        <dbReference type="ChEBI" id="CHEBI:29105"/>
        <note>catalytic</note>
    </ligand>
</feature>
<dbReference type="PIRSF" id="PIRSF006019">
    <property type="entry name" value="dCMP_deaminase"/>
    <property type="match status" value="1"/>
</dbReference>
<dbReference type="Proteomes" id="UP000824239">
    <property type="component" value="Unassembled WGS sequence"/>
</dbReference>
<comment type="cofactor">
    <cofactor evidence="1 4">
        <name>Zn(2+)</name>
        <dbReference type="ChEBI" id="CHEBI:29105"/>
    </cofactor>
</comment>
<proteinExistence type="predicted"/>
<dbReference type="PROSITE" id="PS51747">
    <property type="entry name" value="CYT_DCMP_DEAMINASES_2"/>
    <property type="match status" value="1"/>
</dbReference>
<dbReference type="InterPro" id="IPR016193">
    <property type="entry name" value="Cytidine_deaminase-like"/>
</dbReference>
<evidence type="ECO:0000256" key="2">
    <source>
        <dbReference type="ARBA" id="ARBA00022801"/>
    </source>
</evidence>
<dbReference type="CDD" id="cd01286">
    <property type="entry name" value="deoxycytidylate_deaminase"/>
    <property type="match status" value="1"/>
</dbReference>